<reference evidence="2" key="1">
    <citation type="submission" date="2013-08" db="EMBL/GenBank/DDBJ databases">
        <title>Gene expansion shapes genome architecture in the human pathogen Lichtheimia corymbifera: an evolutionary genomics analysis in the ancient terrestrial Mucorales (Mucoromycotina).</title>
        <authorList>
            <person name="Schwartze V.U."/>
            <person name="Winter S."/>
            <person name="Shelest E."/>
            <person name="Marcet-Houben M."/>
            <person name="Horn F."/>
            <person name="Wehner S."/>
            <person name="Hoffmann K."/>
            <person name="Riege K."/>
            <person name="Sammeth M."/>
            <person name="Nowrousian M."/>
            <person name="Valiante V."/>
            <person name="Linde J."/>
            <person name="Jacobsen I.D."/>
            <person name="Marz M."/>
            <person name="Brakhage A.A."/>
            <person name="Gabaldon T."/>
            <person name="Bocker S."/>
            <person name="Voigt K."/>
        </authorList>
    </citation>
    <scope>NUCLEOTIDE SEQUENCE [LARGE SCALE GENOMIC DNA]</scope>
    <source>
        <strain evidence="2">FSU 9682</strain>
    </source>
</reference>
<accession>A0A068RUN5</accession>
<dbReference type="EMBL" id="CBTN010000020">
    <property type="protein sequence ID" value="CDH53883.1"/>
    <property type="molecule type" value="Genomic_DNA"/>
</dbReference>
<dbReference type="AlphaFoldDB" id="A0A068RUN5"/>
<sequence>MAKRVISNPAVFNIITRHILNCNNDYDIDNCEWSDGSRSDIVLVPKATTLDLPPLIIEIQQRVDVKFMKRVIKYALEAYKRYQRDPIILIICVNTVHDDVMTLSQPSDVTGCVDIPCALWASKCILACDESLKSCNQVTPLQPFISLCLFFTKNAPSINDTCWSTDTTMQLLYGLAKDHYDSIIDNEQHLYEALQQTIEEQQREYDSLRDMIARQAPMNELESIIIIAQERNATLKRKYDQMTSSTSDEVPSSDQIQPQPSNSTNTKVESQSETMFQRAMAYVDDFAEKRRSKGYTQMDWVTCYNEGTKAGIFDYKNKDVLRSLYTRYTKDK</sequence>
<organism evidence="2 3">
    <name type="scientific">Lichtheimia corymbifera JMRC:FSU:9682</name>
    <dbReference type="NCBI Taxonomy" id="1263082"/>
    <lineage>
        <taxon>Eukaryota</taxon>
        <taxon>Fungi</taxon>
        <taxon>Fungi incertae sedis</taxon>
        <taxon>Mucoromycota</taxon>
        <taxon>Mucoromycotina</taxon>
        <taxon>Mucoromycetes</taxon>
        <taxon>Mucorales</taxon>
        <taxon>Lichtheimiaceae</taxon>
        <taxon>Lichtheimia</taxon>
    </lineage>
</organism>
<feature type="region of interest" description="Disordered" evidence="1">
    <location>
        <begin position="237"/>
        <end position="272"/>
    </location>
</feature>
<comment type="caution">
    <text evidence="2">The sequence shown here is derived from an EMBL/GenBank/DDBJ whole genome shotgun (WGS) entry which is preliminary data.</text>
</comment>
<gene>
    <name evidence="2" type="ORF">LCOR_05187.1</name>
</gene>
<evidence type="ECO:0000313" key="2">
    <source>
        <dbReference type="EMBL" id="CDH53883.1"/>
    </source>
</evidence>
<protein>
    <submittedName>
        <fullName evidence="2">Uncharacterized protein</fullName>
    </submittedName>
</protein>
<dbReference type="OrthoDB" id="2283182at2759"/>
<proteinExistence type="predicted"/>
<evidence type="ECO:0000313" key="3">
    <source>
        <dbReference type="Proteomes" id="UP000027586"/>
    </source>
</evidence>
<evidence type="ECO:0000256" key="1">
    <source>
        <dbReference type="SAM" id="MobiDB-lite"/>
    </source>
</evidence>
<dbReference type="Proteomes" id="UP000027586">
    <property type="component" value="Unassembled WGS sequence"/>
</dbReference>
<name>A0A068RUN5_9FUNG</name>
<feature type="compositionally biased region" description="Polar residues" evidence="1">
    <location>
        <begin position="241"/>
        <end position="272"/>
    </location>
</feature>
<keyword evidence="3" id="KW-1185">Reference proteome</keyword>
<dbReference type="VEuPathDB" id="FungiDB:LCOR_05187.1"/>